<evidence type="ECO:0000256" key="5">
    <source>
        <dbReference type="ARBA" id="ARBA00022989"/>
    </source>
</evidence>
<dbReference type="PANTHER" id="PTHR43029:SF10">
    <property type="entry name" value="AMMONIUM TRANSPORTER MEP2"/>
    <property type="match status" value="1"/>
</dbReference>
<feature type="transmembrane region" description="Helical" evidence="8">
    <location>
        <begin position="120"/>
        <end position="142"/>
    </location>
</feature>
<feature type="transmembrane region" description="Helical" evidence="8">
    <location>
        <begin position="250"/>
        <end position="269"/>
    </location>
</feature>
<evidence type="ECO:0000259" key="10">
    <source>
        <dbReference type="Pfam" id="PF00909"/>
    </source>
</evidence>
<keyword evidence="5 8" id="KW-1133">Transmembrane helix</keyword>
<dbReference type="OrthoDB" id="9814202at2"/>
<dbReference type="PANTHER" id="PTHR43029">
    <property type="entry name" value="AMMONIUM TRANSPORTER MEP2"/>
    <property type="match status" value="1"/>
</dbReference>
<protein>
    <recommendedName>
        <fullName evidence="8">Ammonium transporter</fullName>
    </recommendedName>
</protein>
<dbReference type="RefSeq" id="WP_005435374.1">
    <property type="nucleotide sequence ID" value="NZ_JH815516.1"/>
</dbReference>
<dbReference type="HOGENOM" id="CLU_000445_33_0_4"/>
<dbReference type="InterPro" id="IPR024041">
    <property type="entry name" value="NH4_transpt_AmtB-like_dom"/>
</dbReference>
<evidence type="ECO:0000256" key="3">
    <source>
        <dbReference type="ARBA" id="ARBA00022448"/>
    </source>
</evidence>
<dbReference type="InterPro" id="IPR001905">
    <property type="entry name" value="Ammonium_transpt"/>
</dbReference>
<feature type="transmembrane region" description="Helical" evidence="8">
    <location>
        <begin position="66"/>
        <end position="84"/>
    </location>
</feature>
<dbReference type="PROSITE" id="PS01219">
    <property type="entry name" value="AMMONIUM_TRANSP"/>
    <property type="match status" value="1"/>
</dbReference>
<keyword evidence="7 8" id="KW-0924">Ammonia transport</keyword>
<evidence type="ECO:0000256" key="2">
    <source>
        <dbReference type="ARBA" id="ARBA00005887"/>
    </source>
</evidence>
<dbReference type="NCBIfam" id="TIGR00836">
    <property type="entry name" value="amt"/>
    <property type="match status" value="1"/>
</dbReference>
<evidence type="ECO:0000256" key="1">
    <source>
        <dbReference type="ARBA" id="ARBA00004141"/>
    </source>
</evidence>
<dbReference type="STRING" id="742823.HMPREF9465_01340"/>
<dbReference type="PATRIC" id="fig|742823.3.peg.1325"/>
<keyword evidence="3 8" id="KW-0813">Transport</keyword>
<feature type="transmembrane region" description="Helical" evidence="8">
    <location>
        <begin position="281"/>
        <end position="299"/>
    </location>
</feature>
<name>K1JHX3_9BURK</name>
<evidence type="ECO:0000256" key="6">
    <source>
        <dbReference type="ARBA" id="ARBA00023136"/>
    </source>
</evidence>
<feature type="transmembrane region" description="Helical" evidence="8">
    <location>
        <begin position="32"/>
        <end position="54"/>
    </location>
</feature>
<dbReference type="GO" id="GO:0005886">
    <property type="term" value="C:plasma membrane"/>
    <property type="evidence" value="ECO:0007669"/>
    <property type="project" value="UniProtKB-SubCell"/>
</dbReference>
<dbReference type="Pfam" id="PF00909">
    <property type="entry name" value="Ammonium_transp"/>
    <property type="match status" value="1"/>
</dbReference>
<feature type="transmembrane region" description="Helical" evidence="8">
    <location>
        <begin position="305"/>
        <end position="325"/>
    </location>
</feature>
<dbReference type="SUPFAM" id="SSF111352">
    <property type="entry name" value="Ammonium transporter"/>
    <property type="match status" value="1"/>
</dbReference>
<feature type="transmembrane region" description="Helical" evidence="8">
    <location>
        <begin position="337"/>
        <end position="360"/>
    </location>
</feature>
<dbReference type="PRINTS" id="PR00342">
    <property type="entry name" value="RHESUSRHD"/>
</dbReference>
<dbReference type="Proteomes" id="UP000005835">
    <property type="component" value="Unassembled WGS sequence"/>
</dbReference>
<dbReference type="EMBL" id="ADMG01000031">
    <property type="protein sequence ID" value="EKB31235.1"/>
    <property type="molecule type" value="Genomic_DNA"/>
</dbReference>
<evidence type="ECO:0000313" key="11">
    <source>
        <dbReference type="EMBL" id="EKB31235.1"/>
    </source>
</evidence>
<feature type="transmembrane region" description="Helical" evidence="8">
    <location>
        <begin position="149"/>
        <end position="170"/>
    </location>
</feature>
<keyword evidence="9" id="KW-0732">Signal</keyword>
<keyword evidence="12" id="KW-1185">Reference proteome</keyword>
<sequence>MSALTRIAAFLAAAALSPAALAAEASMDKADVVWMLVSTTLVLFMTIPGIALFYGGMARKKNVLSILAQTTVICCALTLVWFAAGYSLAFGPGSAFVGGLSHVFLNGLDINSMSGSIPTLLFVCFQMTFAILTATLMIGAFAGRMKFSAMLIFMILWSLCVYSPVCHWVWAEGGFFFDMGALDYAGGTVVHINAGVSGLVACLVLGKRLGYGREPMSPHNLTFAMLGAAILWIGWFGFNGGSGLAANERAVMAILVTQIAAAAAGVSWMLVEWMLRGRPSLLGLISGAVGGLVVITPASGFVGPVAALVMGLIGGVCCFWGAVFLKRMAGWDDSLDAFGVHGVGGIVGALLTGVFASSAVTGSEMNPVMTQVGIQAASVVATMVYASAVSWILLKIIDVVMGLRVTSDEELMGLDLSLHGERIE</sequence>
<keyword evidence="4 8" id="KW-0812">Transmembrane</keyword>
<dbReference type="GO" id="GO:0008519">
    <property type="term" value="F:ammonium channel activity"/>
    <property type="evidence" value="ECO:0007669"/>
    <property type="project" value="InterPro"/>
</dbReference>
<comment type="similarity">
    <text evidence="2 8">Belongs to the ammonia transporter channel (TC 1.A.11.2) family.</text>
</comment>
<dbReference type="InterPro" id="IPR018047">
    <property type="entry name" value="Ammonium_transpt_CS"/>
</dbReference>
<evidence type="ECO:0000256" key="9">
    <source>
        <dbReference type="SAM" id="SignalP"/>
    </source>
</evidence>
<comment type="subcellular location">
    <subcellularLocation>
        <location evidence="8">Cell membrane</location>
        <topology evidence="8">Multi-pass membrane protein</topology>
    </subcellularLocation>
    <subcellularLocation>
        <location evidence="1">Membrane</location>
        <topology evidence="1">Multi-pass membrane protein</topology>
    </subcellularLocation>
</comment>
<evidence type="ECO:0000256" key="7">
    <source>
        <dbReference type="ARBA" id="ARBA00023177"/>
    </source>
</evidence>
<dbReference type="InterPro" id="IPR002229">
    <property type="entry name" value="RhesusRHD"/>
</dbReference>
<evidence type="ECO:0000256" key="8">
    <source>
        <dbReference type="RuleBase" id="RU362002"/>
    </source>
</evidence>
<feature type="transmembrane region" description="Helical" evidence="8">
    <location>
        <begin position="372"/>
        <end position="394"/>
    </location>
</feature>
<evidence type="ECO:0000313" key="12">
    <source>
        <dbReference type="Proteomes" id="UP000005835"/>
    </source>
</evidence>
<dbReference type="InterPro" id="IPR029020">
    <property type="entry name" value="Ammonium/urea_transptr"/>
</dbReference>
<accession>K1JHX3</accession>
<feature type="chain" id="PRO_5003846200" description="Ammonium transporter" evidence="9">
    <location>
        <begin position="23"/>
        <end position="424"/>
    </location>
</feature>
<evidence type="ECO:0000256" key="4">
    <source>
        <dbReference type="ARBA" id="ARBA00022692"/>
    </source>
</evidence>
<dbReference type="eggNOG" id="COG0004">
    <property type="taxonomic scope" value="Bacteria"/>
</dbReference>
<reference evidence="11 12" key="1">
    <citation type="submission" date="2012-05" db="EMBL/GenBank/DDBJ databases">
        <title>The Genome Sequence of Sutterella wadsworthensis 2_1_59BFAA.</title>
        <authorList>
            <consortium name="The Broad Institute Genome Sequencing Platform"/>
            <person name="Earl A."/>
            <person name="Ward D."/>
            <person name="Feldgarden M."/>
            <person name="Gevers D."/>
            <person name="Daigneault M."/>
            <person name="Strauss J."/>
            <person name="Allen-Vercoe E."/>
            <person name="Walker B."/>
            <person name="Young S.K."/>
            <person name="Zeng Q."/>
            <person name="Gargeya S."/>
            <person name="Fitzgerald M."/>
            <person name="Haas B."/>
            <person name="Abouelleil A."/>
            <person name="Alvarado L."/>
            <person name="Arachchi H.M."/>
            <person name="Berlin A.M."/>
            <person name="Chapman S.B."/>
            <person name="Goldberg J."/>
            <person name="Griggs A."/>
            <person name="Gujja S."/>
            <person name="Hansen M."/>
            <person name="Howarth C."/>
            <person name="Imamovic A."/>
            <person name="Larimer J."/>
            <person name="McCowen C."/>
            <person name="Montmayeur A."/>
            <person name="Murphy C."/>
            <person name="Neiman D."/>
            <person name="Pearson M."/>
            <person name="Priest M."/>
            <person name="Roberts A."/>
            <person name="Saif S."/>
            <person name="Shea T."/>
            <person name="Sisk P."/>
            <person name="Sykes S."/>
            <person name="Wortman J."/>
            <person name="Nusbaum C."/>
            <person name="Birren B."/>
        </authorList>
    </citation>
    <scope>NUCLEOTIDE SEQUENCE [LARGE SCALE GENOMIC DNA]</scope>
    <source>
        <strain evidence="11 12">2_1_59BFAA</strain>
    </source>
</reference>
<keyword evidence="6 8" id="KW-0472">Membrane</keyword>
<feature type="domain" description="Ammonium transporter AmtB-like" evidence="10">
    <location>
        <begin position="33"/>
        <end position="421"/>
    </location>
</feature>
<comment type="caution">
    <text evidence="11">The sequence shown here is derived from an EMBL/GenBank/DDBJ whole genome shotgun (WGS) entry which is preliminary data.</text>
</comment>
<dbReference type="Gene3D" id="1.10.3430.10">
    <property type="entry name" value="Ammonium transporter AmtB like domains"/>
    <property type="match status" value="1"/>
</dbReference>
<proteinExistence type="inferred from homology"/>
<organism evidence="11 12">
    <name type="scientific">Sutterella wadsworthensis 2_1_59BFAA</name>
    <dbReference type="NCBI Taxonomy" id="742823"/>
    <lineage>
        <taxon>Bacteria</taxon>
        <taxon>Pseudomonadati</taxon>
        <taxon>Pseudomonadota</taxon>
        <taxon>Betaproteobacteria</taxon>
        <taxon>Burkholderiales</taxon>
        <taxon>Sutterellaceae</taxon>
        <taxon>Sutterella</taxon>
    </lineage>
</organism>
<feature type="transmembrane region" description="Helical" evidence="8">
    <location>
        <begin position="190"/>
        <end position="209"/>
    </location>
</feature>
<feature type="signal peptide" evidence="9">
    <location>
        <begin position="1"/>
        <end position="22"/>
    </location>
</feature>
<feature type="transmembrane region" description="Helical" evidence="8">
    <location>
        <begin position="221"/>
        <end position="238"/>
    </location>
</feature>
<dbReference type="AlphaFoldDB" id="K1JHX3"/>
<gene>
    <name evidence="11" type="ORF">HMPREF9465_01340</name>
</gene>